<proteinExistence type="predicted"/>
<dbReference type="InterPro" id="IPR013482">
    <property type="entry name" value="Molybde_CF_guanTrfase"/>
</dbReference>
<dbReference type="EMBL" id="LAZR01047032">
    <property type="protein sequence ID" value="KKK95161.1"/>
    <property type="molecule type" value="Genomic_DNA"/>
</dbReference>
<evidence type="ECO:0000256" key="1">
    <source>
        <dbReference type="ARBA" id="ARBA00022490"/>
    </source>
</evidence>
<dbReference type="GO" id="GO:0006777">
    <property type="term" value="P:Mo-molybdopterin cofactor biosynthetic process"/>
    <property type="evidence" value="ECO:0007669"/>
    <property type="project" value="UniProtKB-KW"/>
</dbReference>
<sequence length="218" mass="25046">NRSKDLAIAILIGGKSKRFGSDKGIFEYKGKPFVSYQLETLHGFDNDIFLVANSIDQVQKYINIIEIQKIVAFIIDEKDLSSDDNLRTPIIGLFSAFKELNKLGYKKVLALSCDVPLVKKEVIEYLIRSSRNVDCCIPQWENGFLEPLCAIYPTQKALITAEENIKARNYKLTNLLNKNWKITYISIENSLQPIDEKLLSFFNINEIVDIKKLRKHEN</sequence>
<evidence type="ECO:0000256" key="5">
    <source>
        <dbReference type="ARBA" id="ARBA00022842"/>
    </source>
</evidence>
<dbReference type="GO" id="GO:0005525">
    <property type="term" value="F:GTP binding"/>
    <property type="evidence" value="ECO:0007669"/>
    <property type="project" value="UniProtKB-KW"/>
</dbReference>
<organism evidence="9">
    <name type="scientific">marine sediment metagenome</name>
    <dbReference type="NCBI Taxonomy" id="412755"/>
    <lineage>
        <taxon>unclassified sequences</taxon>
        <taxon>metagenomes</taxon>
        <taxon>ecological metagenomes</taxon>
    </lineage>
</organism>
<evidence type="ECO:0000256" key="7">
    <source>
        <dbReference type="ARBA" id="ARBA00023150"/>
    </source>
</evidence>
<comment type="caution">
    <text evidence="9">The sequence shown here is derived from an EMBL/GenBank/DDBJ whole genome shotgun (WGS) entry which is preliminary data.</text>
</comment>
<reference evidence="9" key="1">
    <citation type="journal article" date="2015" name="Nature">
        <title>Complex archaea that bridge the gap between prokaryotes and eukaryotes.</title>
        <authorList>
            <person name="Spang A."/>
            <person name="Saw J.H."/>
            <person name="Jorgensen S.L."/>
            <person name="Zaremba-Niedzwiedzka K."/>
            <person name="Martijn J."/>
            <person name="Lind A.E."/>
            <person name="van Eijk R."/>
            <person name="Schleper C."/>
            <person name="Guy L."/>
            <person name="Ettema T.J."/>
        </authorList>
    </citation>
    <scope>NUCLEOTIDE SEQUENCE</scope>
</reference>
<keyword evidence="3" id="KW-0479">Metal-binding</keyword>
<evidence type="ECO:0000259" key="8">
    <source>
        <dbReference type="Pfam" id="PF12804"/>
    </source>
</evidence>
<keyword evidence="7" id="KW-0501">Molybdenum cofactor biosynthesis</keyword>
<dbReference type="CDD" id="cd02503">
    <property type="entry name" value="MobA"/>
    <property type="match status" value="1"/>
</dbReference>
<dbReference type="Pfam" id="PF12804">
    <property type="entry name" value="NTP_transf_3"/>
    <property type="match status" value="1"/>
</dbReference>
<keyword evidence="5" id="KW-0460">Magnesium</keyword>
<evidence type="ECO:0000256" key="3">
    <source>
        <dbReference type="ARBA" id="ARBA00022723"/>
    </source>
</evidence>
<protein>
    <recommendedName>
        <fullName evidence="8">MobA-like NTP transferase domain-containing protein</fullName>
    </recommendedName>
</protein>
<dbReference type="PANTHER" id="PTHR19136:SF81">
    <property type="entry name" value="MOLYBDENUM COFACTOR GUANYLYLTRANSFERASE"/>
    <property type="match status" value="1"/>
</dbReference>
<dbReference type="InterPro" id="IPR029044">
    <property type="entry name" value="Nucleotide-diphossugar_trans"/>
</dbReference>
<keyword evidence="2" id="KW-0808">Transferase</keyword>
<dbReference type="SUPFAM" id="SSF53448">
    <property type="entry name" value="Nucleotide-diphospho-sugar transferases"/>
    <property type="match status" value="1"/>
</dbReference>
<dbReference type="GO" id="GO:0016779">
    <property type="term" value="F:nucleotidyltransferase activity"/>
    <property type="evidence" value="ECO:0007669"/>
    <property type="project" value="UniProtKB-ARBA"/>
</dbReference>
<evidence type="ECO:0000313" key="9">
    <source>
        <dbReference type="EMBL" id="KKK95161.1"/>
    </source>
</evidence>
<dbReference type="GO" id="GO:0046872">
    <property type="term" value="F:metal ion binding"/>
    <property type="evidence" value="ECO:0007669"/>
    <property type="project" value="UniProtKB-KW"/>
</dbReference>
<evidence type="ECO:0000256" key="6">
    <source>
        <dbReference type="ARBA" id="ARBA00023134"/>
    </source>
</evidence>
<keyword evidence="6" id="KW-0342">GTP-binding</keyword>
<dbReference type="AlphaFoldDB" id="A0A0F9CEM4"/>
<feature type="domain" description="MobA-like NTP transferase" evidence="8">
    <location>
        <begin position="9"/>
        <end position="164"/>
    </location>
</feature>
<gene>
    <name evidence="9" type="ORF">LCGC14_2675570</name>
</gene>
<dbReference type="PANTHER" id="PTHR19136">
    <property type="entry name" value="MOLYBDENUM COFACTOR GUANYLYLTRANSFERASE"/>
    <property type="match status" value="1"/>
</dbReference>
<evidence type="ECO:0000256" key="2">
    <source>
        <dbReference type="ARBA" id="ARBA00022679"/>
    </source>
</evidence>
<feature type="non-terminal residue" evidence="9">
    <location>
        <position position="1"/>
    </location>
</feature>
<dbReference type="InterPro" id="IPR025877">
    <property type="entry name" value="MobA-like_NTP_Trfase"/>
</dbReference>
<accession>A0A0F9CEM4</accession>
<dbReference type="Gene3D" id="3.90.550.10">
    <property type="entry name" value="Spore Coat Polysaccharide Biosynthesis Protein SpsA, Chain A"/>
    <property type="match status" value="1"/>
</dbReference>
<keyword evidence="4" id="KW-0547">Nucleotide-binding</keyword>
<keyword evidence="1" id="KW-0963">Cytoplasm</keyword>
<name>A0A0F9CEM4_9ZZZZ</name>
<evidence type="ECO:0000256" key="4">
    <source>
        <dbReference type="ARBA" id="ARBA00022741"/>
    </source>
</evidence>